<dbReference type="GO" id="GO:0004674">
    <property type="term" value="F:protein serine/threonine kinase activity"/>
    <property type="evidence" value="ECO:0007669"/>
    <property type="project" value="UniProtKB-KW"/>
</dbReference>
<dbReference type="InterPro" id="IPR011009">
    <property type="entry name" value="Kinase-like_dom_sf"/>
</dbReference>
<dbReference type="SUPFAM" id="SSF56112">
    <property type="entry name" value="Protein kinase-like (PK-like)"/>
    <property type="match status" value="2"/>
</dbReference>
<evidence type="ECO:0000313" key="13">
    <source>
        <dbReference type="EMBL" id="THF99746.1"/>
    </source>
</evidence>
<feature type="domain" description="Protein kinase" evidence="12">
    <location>
        <begin position="1"/>
        <end position="175"/>
    </location>
</feature>
<dbReference type="FunFam" id="3.30.200.20:FF:000178">
    <property type="entry name" value="serine/threonine-protein kinase PBS1-like"/>
    <property type="match status" value="1"/>
</dbReference>
<keyword evidence="10" id="KW-0325">Glycoprotein</keyword>
<dbReference type="InterPro" id="IPR017441">
    <property type="entry name" value="Protein_kinase_ATP_BS"/>
</dbReference>
<keyword evidence="7 11" id="KW-0067">ATP-binding</keyword>
<dbReference type="PANTHER" id="PTHR27009">
    <property type="entry name" value="RUST RESISTANCE KINASE LR10-RELATED"/>
    <property type="match status" value="1"/>
</dbReference>
<evidence type="ECO:0000313" key="14">
    <source>
        <dbReference type="Proteomes" id="UP000306102"/>
    </source>
</evidence>
<evidence type="ECO:0000256" key="10">
    <source>
        <dbReference type="ARBA" id="ARBA00023180"/>
    </source>
</evidence>
<evidence type="ECO:0000256" key="11">
    <source>
        <dbReference type="PROSITE-ProRule" id="PRU10141"/>
    </source>
</evidence>
<evidence type="ECO:0000256" key="3">
    <source>
        <dbReference type="ARBA" id="ARBA00022679"/>
    </source>
</evidence>
<sequence length="221" mass="24965">MINESSTLMSHNILLDHKFNAKISDFGLAKLCSNEQSAVSMIAARGTMGYIAPEVFSRNFGNVSDKSDIYSFEMLLLEIVGARLNKIKKEDQLKILKFLEDYKALKPARYSYTDIKKITNQFQNKVGQGGYGSVYKGNLSNDVHVAVKILNNVKGNEEEFINEVQTIGRIHHITIVHLVGHYSDGFRRALLYEFLSNNSLEKFISSLIERSVHLVGRSCKI</sequence>
<dbReference type="Gene3D" id="3.30.200.20">
    <property type="entry name" value="Phosphorylase Kinase, domain 1"/>
    <property type="match status" value="1"/>
</dbReference>
<dbReference type="EMBL" id="SDRB02011867">
    <property type="protein sequence ID" value="THF99746.1"/>
    <property type="molecule type" value="Genomic_DNA"/>
</dbReference>
<dbReference type="Gene3D" id="1.10.510.10">
    <property type="entry name" value="Transferase(Phosphotransferase) domain 1"/>
    <property type="match status" value="1"/>
</dbReference>
<dbReference type="InterPro" id="IPR000719">
    <property type="entry name" value="Prot_kinase_dom"/>
</dbReference>
<dbReference type="Pfam" id="PF07714">
    <property type="entry name" value="PK_Tyr_Ser-Thr"/>
    <property type="match status" value="2"/>
</dbReference>
<dbReference type="Proteomes" id="UP000306102">
    <property type="component" value="Unassembled WGS sequence"/>
</dbReference>
<dbReference type="AlphaFoldDB" id="A0A4V6RY51"/>
<keyword evidence="3" id="KW-0808">Transferase</keyword>
<evidence type="ECO:0000256" key="4">
    <source>
        <dbReference type="ARBA" id="ARBA00022692"/>
    </source>
</evidence>
<gene>
    <name evidence="13" type="ORF">TEA_010337</name>
</gene>
<comment type="caution">
    <text evidence="13">The sequence shown here is derived from an EMBL/GenBank/DDBJ whole genome shotgun (WGS) entry which is preliminary data.</text>
</comment>
<protein>
    <recommendedName>
        <fullName evidence="12">Protein kinase domain-containing protein</fullName>
    </recommendedName>
</protein>
<dbReference type="GO" id="GO:0005524">
    <property type="term" value="F:ATP binding"/>
    <property type="evidence" value="ECO:0007669"/>
    <property type="project" value="UniProtKB-UniRule"/>
</dbReference>
<keyword evidence="9" id="KW-0472">Membrane</keyword>
<keyword evidence="14" id="KW-1185">Reference proteome</keyword>
<evidence type="ECO:0000256" key="7">
    <source>
        <dbReference type="ARBA" id="ARBA00022840"/>
    </source>
</evidence>
<organism evidence="13 14">
    <name type="scientific">Camellia sinensis var. sinensis</name>
    <name type="common">China tea</name>
    <dbReference type="NCBI Taxonomy" id="542762"/>
    <lineage>
        <taxon>Eukaryota</taxon>
        <taxon>Viridiplantae</taxon>
        <taxon>Streptophyta</taxon>
        <taxon>Embryophyta</taxon>
        <taxon>Tracheophyta</taxon>
        <taxon>Spermatophyta</taxon>
        <taxon>Magnoliopsida</taxon>
        <taxon>eudicotyledons</taxon>
        <taxon>Gunneridae</taxon>
        <taxon>Pentapetalae</taxon>
        <taxon>asterids</taxon>
        <taxon>Ericales</taxon>
        <taxon>Theaceae</taxon>
        <taxon>Camellia</taxon>
    </lineage>
</organism>
<keyword evidence="2" id="KW-0418">Kinase</keyword>
<proteinExistence type="predicted"/>
<evidence type="ECO:0000256" key="5">
    <source>
        <dbReference type="ARBA" id="ARBA00022729"/>
    </source>
</evidence>
<evidence type="ECO:0000256" key="8">
    <source>
        <dbReference type="ARBA" id="ARBA00022989"/>
    </source>
</evidence>
<dbReference type="PROSITE" id="PS00107">
    <property type="entry name" value="PROTEIN_KINASE_ATP"/>
    <property type="match status" value="1"/>
</dbReference>
<dbReference type="PROSITE" id="PS50011">
    <property type="entry name" value="PROTEIN_KINASE_DOM"/>
    <property type="match status" value="1"/>
</dbReference>
<keyword evidence="8" id="KW-1133">Transmembrane helix</keyword>
<evidence type="ECO:0000256" key="6">
    <source>
        <dbReference type="ARBA" id="ARBA00022741"/>
    </source>
</evidence>
<name>A0A4V6RY51_CAMSN</name>
<dbReference type="STRING" id="542762.A0A4V6RY51"/>
<keyword evidence="6 11" id="KW-0547">Nucleotide-binding</keyword>
<evidence type="ECO:0000256" key="1">
    <source>
        <dbReference type="ARBA" id="ARBA00004479"/>
    </source>
</evidence>
<keyword evidence="2" id="KW-0723">Serine/threonine-protein kinase</keyword>
<reference evidence="13 14" key="1">
    <citation type="journal article" date="2018" name="Proc. Natl. Acad. Sci. U.S.A.">
        <title>Draft genome sequence of Camellia sinensis var. sinensis provides insights into the evolution of the tea genome and tea quality.</title>
        <authorList>
            <person name="Wei C."/>
            <person name="Yang H."/>
            <person name="Wang S."/>
            <person name="Zhao J."/>
            <person name="Liu C."/>
            <person name="Gao L."/>
            <person name="Xia E."/>
            <person name="Lu Y."/>
            <person name="Tai Y."/>
            <person name="She G."/>
            <person name="Sun J."/>
            <person name="Cao H."/>
            <person name="Tong W."/>
            <person name="Gao Q."/>
            <person name="Li Y."/>
            <person name="Deng W."/>
            <person name="Jiang X."/>
            <person name="Wang W."/>
            <person name="Chen Q."/>
            <person name="Zhang S."/>
            <person name="Li H."/>
            <person name="Wu J."/>
            <person name="Wang P."/>
            <person name="Li P."/>
            <person name="Shi C."/>
            <person name="Zheng F."/>
            <person name="Jian J."/>
            <person name="Huang B."/>
            <person name="Shan D."/>
            <person name="Shi M."/>
            <person name="Fang C."/>
            <person name="Yue Y."/>
            <person name="Li F."/>
            <person name="Li D."/>
            <person name="Wei S."/>
            <person name="Han B."/>
            <person name="Jiang C."/>
            <person name="Yin Y."/>
            <person name="Xia T."/>
            <person name="Zhang Z."/>
            <person name="Bennetzen J.L."/>
            <person name="Zhao S."/>
            <person name="Wan X."/>
        </authorList>
    </citation>
    <scope>NUCLEOTIDE SEQUENCE [LARGE SCALE GENOMIC DNA]</scope>
    <source>
        <strain evidence="14">cv. Shuchazao</strain>
        <tissue evidence="13">Leaf</tissue>
    </source>
</reference>
<keyword evidence="4" id="KW-0812">Transmembrane</keyword>
<dbReference type="GO" id="GO:0016020">
    <property type="term" value="C:membrane"/>
    <property type="evidence" value="ECO:0007669"/>
    <property type="project" value="UniProtKB-SubCell"/>
</dbReference>
<evidence type="ECO:0000256" key="2">
    <source>
        <dbReference type="ARBA" id="ARBA00022527"/>
    </source>
</evidence>
<evidence type="ECO:0000256" key="9">
    <source>
        <dbReference type="ARBA" id="ARBA00023136"/>
    </source>
</evidence>
<dbReference type="InterPro" id="IPR001245">
    <property type="entry name" value="Ser-Thr/Tyr_kinase_cat_dom"/>
</dbReference>
<comment type="subcellular location">
    <subcellularLocation>
        <location evidence="1">Membrane</location>
        <topology evidence="1">Single-pass type I membrane protein</topology>
    </subcellularLocation>
</comment>
<feature type="binding site" evidence="11">
    <location>
        <position position="148"/>
    </location>
    <ligand>
        <name>ATP</name>
        <dbReference type="ChEBI" id="CHEBI:30616"/>
    </ligand>
</feature>
<evidence type="ECO:0000259" key="12">
    <source>
        <dbReference type="PROSITE" id="PS50011"/>
    </source>
</evidence>
<keyword evidence="5" id="KW-0732">Signal</keyword>
<dbReference type="InterPro" id="IPR045874">
    <property type="entry name" value="LRK10/LRL21-25-like"/>
</dbReference>
<accession>A0A4V6RY51</accession>